<keyword evidence="1" id="KW-0436">Ligase</keyword>
<dbReference type="PANTHER" id="PTHR36510">
    <property type="entry name" value="GLUTAMATE--CYSTEINE LIGASE 2-RELATED"/>
    <property type="match status" value="1"/>
</dbReference>
<accession>A0A5C9A3V8</accession>
<dbReference type="RefSeq" id="WP_148067317.1">
    <property type="nucleotide sequence ID" value="NZ_VRZA01000002.1"/>
</dbReference>
<proteinExistence type="predicted"/>
<reference evidence="1 2" key="1">
    <citation type="submission" date="2019-08" db="EMBL/GenBank/DDBJ databases">
        <title>Parahaliea maris sp. nov., isolated from the surface seawater.</title>
        <authorList>
            <person name="Liu Y."/>
        </authorList>
    </citation>
    <scope>NUCLEOTIDE SEQUENCE [LARGE SCALE GENOMIC DNA]</scope>
    <source>
        <strain evidence="1 2">HSLHS9</strain>
    </source>
</reference>
<protein>
    <submittedName>
        <fullName evidence="1">Glutamate--cysteine ligase</fullName>
    </submittedName>
</protein>
<comment type="caution">
    <text evidence="1">The sequence shown here is derived from an EMBL/GenBank/DDBJ whole genome shotgun (WGS) entry which is preliminary data.</text>
</comment>
<dbReference type="Pfam" id="PF04107">
    <property type="entry name" value="GCS2"/>
    <property type="match status" value="1"/>
</dbReference>
<dbReference type="Proteomes" id="UP000321039">
    <property type="component" value="Unassembled WGS sequence"/>
</dbReference>
<gene>
    <name evidence="1" type="ORF">FV139_05835</name>
</gene>
<dbReference type="InterPro" id="IPR050141">
    <property type="entry name" value="GCL_type2/YbdK_subfam"/>
</dbReference>
<sequence>MGSDIDRTDFDDGEFAAFGQRLEDNLRQLEETLAQPGFGAGNGSLGSELEMYLVDADGLPLHANQELHADANDPQLTLELNRYNLEYNLSPWPLDGQPFANTEREILDKLSGLRQLAKARGGQIVLTGILPTLRRTDFGPHCITDRKRYHALVKQLIRRRGHAFSVDINGPEPLRLRMADITLEGANTSFQVHYRVRQEDFADTFNAIQLVTPLVLAVSGNSPTLFGHCLWHETRVPLFKQSIDTRIRDRYGWNEPARVNYGHGWVRRGALELFVEAVRLYEPLLPVCADAREAEREPPPLSELRLHQSTVWSWNRPVYDPADGGHLRIEMRALPAGPTPLDMVANAALLIGLAEGMRSRIHTLLPGLPFYLAEHNFYRAAQYGLAAPLVWPETGSSGYREHRALTIVRELLPLAYRGLAELGIDNAEAEQYLGVIAQRLSRAQTGASWQLMRLARLRCELPPEEVNSALLKEFIGHSVSNRPVAEWPL</sequence>
<keyword evidence="2" id="KW-1185">Reference proteome</keyword>
<dbReference type="InterPro" id="IPR014746">
    <property type="entry name" value="Gln_synth/guanido_kin_cat_dom"/>
</dbReference>
<dbReference type="SUPFAM" id="SSF55931">
    <property type="entry name" value="Glutamine synthetase/guanido kinase"/>
    <property type="match status" value="1"/>
</dbReference>
<dbReference type="GO" id="GO:0016879">
    <property type="term" value="F:ligase activity, forming carbon-nitrogen bonds"/>
    <property type="evidence" value="ECO:0007669"/>
    <property type="project" value="TreeGrafter"/>
</dbReference>
<name>A0A5C9A3V8_9GAMM</name>
<dbReference type="PANTHER" id="PTHR36510:SF3">
    <property type="entry name" value="CONSERVED PROTEIN"/>
    <property type="match status" value="1"/>
</dbReference>
<dbReference type="EMBL" id="VRZA01000002">
    <property type="protein sequence ID" value="TXS95406.1"/>
    <property type="molecule type" value="Genomic_DNA"/>
</dbReference>
<dbReference type="AlphaFoldDB" id="A0A5C9A3V8"/>
<dbReference type="Gene3D" id="3.30.590.20">
    <property type="match status" value="1"/>
</dbReference>
<dbReference type="InterPro" id="IPR006336">
    <property type="entry name" value="GCS2"/>
</dbReference>
<organism evidence="1 2">
    <name type="scientific">Parahaliea maris</name>
    <dbReference type="NCBI Taxonomy" id="2716870"/>
    <lineage>
        <taxon>Bacteria</taxon>
        <taxon>Pseudomonadati</taxon>
        <taxon>Pseudomonadota</taxon>
        <taxon>Gammaproteobacteria</taxon>
        <taxon>Cellvibrionales</taxon>
        <taxon>Halieaceae</taxon>
        <taxon>Parahaliea</taxon>
    </lineage>
</organism>
<evidence type="ECO:0000313" key="2">
    <source>
        <dbReference type="Proteomes" id="UP000321039"/>
    </source>
</evidence>
<evidence type="ECO:0000313" key="1">
    <source>
        <dbReference type="EMBL" id="TXS95406.1"/>
    </source>
</evidence>